<gene>
    <name evidence="2" type="ORF">Daus18300_010875</name>
</gene>
<reference evidence="2 3" key="1">
    <citation type="journal article" date="2024" name="IMA Fungus">
        <title>IMA Genome - F19 : A genome assembly and annotation guide to empower mycologists, including annotated draft genome sequences of Ceratocystis pirilliformis, Diaporthe australafricana, Fusarium ophioides, Paecilomyces lecythidis, and Sporothrix stenoceras.</title>
        <authorList>
            <person name="Aylward J."/>
            <person name="Wilson A.M."/>
            <person name="Visagie C.M."/>
            <person name="Spraker J."/>
            <person name="Barnes I."/>
            <person name="Buitendag C."/>
            <person name="Ceriani C."/>
            <person name="Del Mar Angel L."/>
            <person name="du Plessis D."/>
            <person name="Fuchs T."/>
            <person name="Gasser K."/>
            <person name="Kramer D."/>
            <person name="Li W."/>
            <person name="Munsamy K."/>
            <person name="Piso A."/>
            <person name="Price J.L."/>
            <person name="Sonnekus B."/>
            <person name="Thomas C."/>
            <person name="van der Nest A."/>
            <person name="van Dijk A."/>
            <person name="van Heerden A."/>
            <person name="van Vuuren N."/>
            <person name="Yilmaz N."/>
            <person name="Duong T.A."/>
            <person name="van der Merwe N.A."/>
            <person name="Wingfield M.J."/>
            <person name="Wingfield B.D."/>
        </authorList>
    </citation>
    <scope>NUCLEOTIDE SEQUENCE [LARGE SCALE GENOMIC DNA]</scope>
    <source>
        <strain evidence="2 3">CMW 18300</strain>
    </source>
</reference>
<evidence type="ECO:0000313" key="2">
    <source>
        <dbReference type="EMBL" id="KAL1855897.1"/>
    </source>
</evidence>
<comment type="caution">
    <text evidence="2">The sequence shown here is derived from an EMBL/GenBank/DDBJ whole genome shotgun (WGS) entry which is preliminary data.</text>
</comment>
<feature type="compositionally biased region" description="Acidic residues" evidence="1">
    <location>
        <begin position="119"/>
        <end position="128"/>
    </location>
</feature>
<feature type="compositionally biased region" description="Polar residues" evidence="1">
    <location>
        <begin position="105"/>
        <end position="118"/>
    </location>
</feature>
<name>A0ABR3W8I7_9PEZI</name>
<dbReference type="EMBL" id="JAWRVE010000125">
    <property type="protein sequence ID" value="KAL1855897.1"/>
    <property type="molecule type" value="Genomic_DNA"/>
</dbReference>
<feature type="region of interest" description="Disordered" evidence="1">
    <location>
        <begin position="196"/>
        <end position="276"/>
    </location>
</feature>
<feature type="compositionally biased region" description="Low complexity" evidence="1">
    <location>
        <begin position="203"/>
        <end position="239"/>
    </location>
</feature>
<feature type="region of interest" description="Disordered" evidence="1">
    <location>
        <begin position="154"/>
        <end position="173"/>
    </location>
</feature>
<proteinExistence type="predicted"/>
<feature type="region of interest" description="Disordered" evidence="1">
    <location>
        <begin position="49"/>
        <end position="89"/>
    </location>
</feature>
<keyword evidence="3" id="KW-1185">Reference proteome</keyword>
<evidence type="ECO:0000313" key="3">
    <source>
        <dbReference type="Proteomes" id="UP001583177"/>
    </source>
</evidence>
<feature type="region of interest" description="Disordered" evidence="1">
    <location>
        <begin position="102"/>
        <end position="137"/>
    </location>
</feature>
<feature type="compositionally biased region" description="Polar residues" evidence="1">
    <location>
        <begin position="259"/>
        <end position="275"/>
    </location>
</feature>
<organism evidence="2 3">
    <name type="scientific">Diaporthe australafricana</name>
    <dbReference type="NCBI Taxonomy" id="127596"/>
    <lineage>
        <taxon>Eukaryota</taxon>
        <taxon>Fungi</taxon>
        <taxon>Dikarya</taxon>
        <taxon>Ascomycota</taxon>
        <taxon>Pezizomycotina</taxon>
        <taxon>Sordariomycetes</taxon>
        <taxon>Sordariomycetidae</taxon>
        <taxon>Diaporthales</taxon>
        <taxon>Diaporthaceae</taxon>
        <taxon>Diaporthe</taxon>
    </lineage>
</organism>
<dbReference type="Proteomes" id="UP001583177">
    <property type="component" value="Unassembled WGS sequence"/>
</dbReference>
<evidence type="ECO:0000256" key="1">
    <source>
        <dbReference type="SAM" id="MobiDB-lite"/>
    </source>
</evidence>
<protein>
    <submittedName>
        <fullName evidence="2">Uncharacterized protein</fullName>
    </submittedName>
</protein>
<sequence>MASLAVCLSLAFVLERIPHPFRWIIIFVLIAVHAANTLRQLGRQVDDHLDLDDLDPNPGAAPRAAPEIHESSESEEASPGSPRPQLPRHDCSLCGQDELACQRMPNDSTSDSALTPQSDESEFVDCEDAASARPSTEVMSIADDVEERLRSRKNSLEPFPPFPEMEFCEDAEDPDKKTRLRFVKMRDEGTPVKVSYAQLSGLTPTTRTLPPAPAAAAVDPSPSTSGTSNSSLPSSQQPSNPAPTPCDLTGITTPDHHQASSSLAPQKQSPSTLPTSGRAGAVLDVIDEKLLAVPADAVSRRLLRDGRALLRRDGRLPMSISFATSVVRPTKSVKFGREAGELEDSYPSDMME</sequence>
<accession>A0ABR3W8I7</accession>